<name>A0ABU7XJX9_9HYPH</name>
<accession>A0ABU7XJX9</accession>
<evidence type="ECO:0000313" key="2">
    <source>
        <dbReference type="EMBL" id="MEF3367420.1"/>
    </source>
</evidence>
<feature type="signal peptide" evidence="1">
    <location>
        <begin position="1"/>
        <end position="20"/>
    </location>
</feature>
<protein>
    <recommendedName>
        <fullName evidence="4">Beta-barrel assembly machine subunit BamE</fullName>
    </recommendedName>
</protein>
<evidence type="ECO:0000256" key="1">
    <source>
        <dbReference type="SAM" id="SignalP"/>
    </source>
</evidence>
<sequence length="130" mass="14211">MRILIGAALCWALAGCSVYMATKQPDAKNVDLFRVGTPRTLMLAEFGMPAASETKNGRTYEIFKFVNGYSAGAKAGRAVFHGAADIVTLGLWEVVGTPTEGVFFTGDEMVFRVRYDKDDLIDEVVVLKRP</sequence>
<proteinExistence type="predicted"/>
<dbReference type="EMBL" id="JAZHYN010000041">
    <property type="protein sequence ID" value="MEF3367420.1"/>
    <property type="molecule type" value="Genomic_DNA"/>
</dbReference>
<organism evidence="2 3">
    <name type="scientific">Methylocystis borbori</name>
    <dbReference type="NCBI Taxonomy" id="3118750"/>
    <lineage>
        <taxon>Bacteria</taxon>
        <taxon>Pseudomonadati</taxon>
        <taxon>Pseudomonadota</taxon>
        <taxon>Alphaproteobacteria</taxon>
        <taxon>Hyphomicrobiales</taxon>
        <taxon>Methylocystaceae</taxon>
        <taxon>Methylocystis</taxon>
    </lineage>
</organism>
<comment type="caution">
    <text evidence="2">The sequence shown here is derived from an EMBL/GenBank/DDBJ whole genome shotgun (WGS) entry which is preliminary data.</text>
</comment>
<gene>
    <name evidence="2" type="ORF">V3H18_12840</name>
</gene>
<evidence type="ECO:0008006" key="4">
    <source>
        <dbReference type="Google" id="ProtNLM"/>
    </source>
</evidence>
<keyword evidence="3" id="KW-1185">Reference proteome</keyword>
<feature type="chain" id="PRO_5045530612" description="Beta-barrel assembly machine subunit BamE" evidence="1">
    <location>
        <begin position="21"/>
        <end position="130"/>
    </location>
</feature>
<dbReference type="RefSeq" id="WP_332082466.1">
    <property type="nucleotide sequence ID" value="NZ_JAZHYN010000041.1"/>
</dbReference>
<evidence type="ECO:0000313" key="3">
    <source>
        <dbReference type="Proteomes" id="UP001350748"/>
    </source>
</evidence>
<reference evidence="2 3" key="1">
    <citation type="submission" date="2024-02" db="EMBL/GenBank/DDBJ databases">
        <authorList>
            <person name="Grouzdev D."/>
        </authorList>
    </citation>
    <scope>NUCLEOTIDE SEQUENCE [LARGE SCALE GENOMIC DNA]</scope>
    <source>
        <strain evidence="2 3">9N</strain>
    </source>
</reference>
<keyword evidence="1" id="KW-0732">Signal</keyword>
<dbReference type="Proteomes" id="UP001350748">
    <property type="component" value="Unassembled WGS sequence"/>
</dbReference>
<dbReference type="PROSITE" id="PS51257">
    <property type="entry name" value="PROKAR_LIPOPROTEIN"/>
    <property type="match status" value="1"/>
</dbReference>